<dbReference type="EMBL" id="CM056744">
    <property type="protein sequence ID" value="KAJ8668217.1"/>
    <property type="molecule type" value="Genomic_DNA"/>
</dbReference>
<organism evidence="1 2">
    <name type="scientific">Eretmocerus hayati</name>
    <dbReference type="NCBI Taxonomy" id="131215"/>
    <lineage>
        <taxon>Eukaryota</taxon>
        <taxon>Metazoa</taxon>
        <taxon>Ecdysozoa</taxon>
        <taxon>Arthropoda</taxon>
        <taxon>Hexapoda</taxon>
        <taxon>Insecta</taxon>
        <taxon>Pterygota</taxon>
        <taxon>Neoptera</taxon>
        <taxon>Endopterygota</taxon>
        <taxon>Hymenoptera</taxon>
        <taxon>Apocrita</taxon>
        <taxon>Proctotrupomorpha</taxon>
        <taxon>Chalcidoidea</taxon>
        <taxon>Aphelinidae</taxon>
        <taxon>Aphelininae</taxon>
        <taxon>Eretmocerus</taxon>
    </lineage>
</organism>
<accession>A0ACC2NCY3</accession>
<name>A0ACC2NCY3_9HYME</name>
<keyword evidence="2" id="KW-1185">Reference proteome</keyword>
<protein>
    <submittedName>
        <fullName evidence="1">Uncharacterized protein</fullName>
    </submittedName>
</protein>
<reference evidence="1" key="1">
    <citation type="submission" date="2023-04" db="EMBL/GenBank/DDBJ databases">
        <title>A chromosome-level genome assembly of the parasitoid wasp Eretmocerus hayati.</title>
        <authorList>
            <person name="Zhong Y."/>
            <person name="Liu S."/>
            <person name="Liu Y."/>
        </authorList>
    </citation>
    <scope>NUCLEOTIDE SEQUENCE</scope>
    <source>
        <strain evidence="1">ZJU_SS_LIU_2023</strain>
    </source>
</reference>
<dbReference type="Proteomes" id="UP001239111">
    <property type="component" value="Chromosome 4"/>
</dbReference>
<sequence length="794" mass="92289">MNEEDSNYNVAGRYRTVRKNLDAIGYKQAFSLDSLPLIELLLVDLAQTKESLKHFQSIAQDNLEACDELQLAVEPYKCDNARLVQECNQLHLELIEAKETIQKQSNDYKRRIRKLESELSGLQLSYSKSIQRLKLLEKESSEKSKKTSGSIGKCSKSISNNVNKANKRCSSYPLRRSVSEAEPLPTTTISSSTSFDPRKVELHDNGFVSKSEQRISDLIREVDHLKEDLCLSNENIESLKSQLNLKDKEMSRLRRMLEGGRPCVSVIKDHYCSRHENMNGYEDLHSLQQAKLKLELELKEALNKQHDAMTQAMKLAERNEELENELKNVDRMALRVEADCNSTVKENNRRVCRLQEKLEDVMTQVHVLESELTVQRREAQELRADLEACRLEKSSVQRTLETTLEEKKQMTDRINNLTLMASKNPIRNSGYQDQRNIANSNKSPRDKTSNDKPVDEYTQCNTERLLKEKNVIIDSLQNTIERLESERDHYKSEYDSLRDQSKRDSGKEDLWSQICELRAQMSEKENAISKLLREKKELFQEKYNLENQSHSNQNNQRMSSSCNCRLTSSHKNSEASDRIERLIHERDASRADVERLMEERDALRERLKLATEAHVSEQCRLRESLAESESRLAHTSSERRQLLIVQGGRKAALDGLDQQLDDLKDELQRTKLELTEQRTQYFQLRALQDQTDQALSDVQGQLSHTENELSAALDRNKNLQRQQMQLDNQVKELRQEISNYRSKVAQIDREKDQLLMDLDEKTEKIAALEREIVFKEQQMTDMEQQVRDLSHTKQ</sequence>
<evidence type="ECO:0000313" key="2">
    <source>
        <dbReference type="Proteomes" id="UP001239111"/>
    </source>
</evidence>
<comment type="caution">
    <text evidence="1">The sequence shown here is derived from an EMBL/GenBank/DDBJ whole genome shotgun (WGS) entry which is preliminary data.</text>
</comment>
<proteinExistence type="predicted"/>
<gene>
    <name evidence="1" type="ORF">QAD02_009880</name>
</gene>
<evidence type="ECO:0000313" key="1">
    <source>
        <dbReference type="EMBL" id="KAJ8668217.1"/>
    </source>
</evidence>